<comment type="caution">
    <text evidence="2">The sequence shown here is derived from an EMBL/GenBank/DDBJ whole genome shotgun (WGS) entry which is preliminary data.</text>
</comment>
<feature type="domain" description="Gelsolin-like" evidence="1">
    <location>
        <begin position="66"/>
        <end position="105"/>
    </location>
</feature>
<evidence type="ECO:0000313" key="2">
    <source>
        <dbReference type="EMBL" id="KAK3101996.1"/>
    </source>
</evidence>
<dbReference type="InterPro" id="IPR007122">
    <property type="entry name" value="Villin/Gelsolin"/>
</dbReference>
<dbReference type="AlphaFoldDB" id="A0AA88YHW0"/>
<accession>A0AA88YHW0</accession>
<dbReference type="GO" id="GO:0005737">
    <property type="term" value="C:cytoplasm"/>
    <property type="evidence" value="ECO:0007669"/>
    <property type="project" value="TreeGrafter"/>
</dbReference>
<dbReference type="InterPro" id="IPR007123">
    <property type="entry name" value="Gelsolin-like_dom"/>
</dbReference>
<dbReference type="GO" id="GO:0008154">
    <property type="term" value="P:actin polymerization or depolymerization"/>
    <property type="evidence" value="ECO:0007669"/>
    <property type="project" value="TreeGrafter"/>
</dbReference>
<dbReference type="EMBL" id="VSWD01000005">
    <property type="protein sequence ID" value="KAK3101996.1"/>
    <property type="molecule type" value="Genomic_DNA"/>
</dbReference>
<keyword evidence="3" id="KW-1185">Reference proteome</keyword>
<proteinExistence type="predicted"/>
<organism evidence="2 3">
    <name type="scientific">Pinctada imbricata</name>
    <name type="common">Atlantic pearl-oyster</name>
    <name type="synonym">Pinctada martensii</name>
    <dbReference type="NCBI Taxonomy" id="66713"/>
    <lineage>
        <taxon>Eukaryota</taxon>
        <taxon>Metazoa</taxon>
        <taxon>Spiralia</taxon>
        <taxon>Lophotrochozoa</taxon>
        <taxon>Mollusca</taxon>
        <taxon>Bivalvia</taxon>
        <taxon>Autobranchia</taxon>
        <taxon>Pteriomorphia</taxon>
        <taxon>Pterioida</taxon>
        <taxon>Pterioidea</taxon>
        <taxon>Pteriidae</taxon>
        <taxon>Pinctada</taxon>
    </lineage>
</organism>
<dbReference type="PANTHER" id="PTHR11977">
    <property type="entry name" value="VILLIN"/>
    <property type="match status" value="1"/>
</dbReference>
<dbReference type="PANTHER" id="PTHR11977:SF130">
    <property type="entry name" value="SEVERIN"/>
    <property type="match status" value="1"/>
</dbReference>
<dbReference type="GO" id="GO:0015629">
    <property type="term" value="C:actin cytoskeleton"/>
    <property type="evidence" value="ECO:0007669"/>
    <property type="project" value="TreeGrafter"/>
</dbReference>
<evidence type="ECO:0000259" key="1">
    <source>
        <dbReference type="Pfam" id="PF00626"/>
    </source>
</evidence>
<dbReference type="Gene3D" id="3.40.20.10">
    <property type="entry name" value="Severin"/>
    <property type="match status" value="2"/>
</dbReference>
<name>A0AA88YHW0_PINIB</name>
<dbReference type="GO" id="GO:0051015">
    <property type="term" value="F:actin filament binding"/>
    <property type="evidence" value="ECO:0007669"/>
    <property type="project" value="InterPro"/>
</dbReference>
<sequence>MLQLCTYLDDKPVQHREAQEKESKQFKSYFNEFTYLHGGAQSSLSDTDAPMSRLFHFHGRNMKATVKQIPMDPEKIDDSDVYILDRYTDIIQWNGTGCNNGEKAAVTFQFNRSLKIFHIDLSLKFNLKNNKEYTLYKTLRCIFS</sequence>
<protein>
    <recommendedName>
        <fullName evidence="1">Gelsolin-like domain-containing protein</fullName>
    </recommendedName>
</protein>
<gene>
    <name evidence="2" type="ORF">FSP39_007989</name>
</gene>
<reference evidence="2" key="1">
    <citation type="submission" date="2019-08" db="EMBL/GenBank/DDBJ databases">
        <title>The improved chromosome-level genome for the pearl oyster Pinctada fucata martensii using PacBio sequencing and Hi-C.</title>
        <authorList>
            <person name="Zheng Z."/>
        </authorList>
    </citation>
    <scope>NUCLEOTIDE SEQUENCE</scope>
    <source>
        <strain evidence="2">ZZ-2019</strain>
        <tissue evidence="2">Adductor muscle</tissue>
    </source>
</reference>
<dbReference type="Proteomes" id="UP001186944">
    <property type="component" value="Unassembled WGS sequence"/>
</dbReference>
<dbReference type="Pfam" id="PF00626">
    <property type="entry name" value="Gelsolin"/>
    <property type="match status" value="1"/>
</dbReference>
<evidence type="ECO:0000313" key="3">
    <source>
        <dbReference type="Proteomes" id="UP001186944"/>
    </source>
</evidence>
<dbReference type="InterPro" id="IPR029006">
    <property type="entry name" value="ADF-H/Gelsolin-like_dom_sf"/>
</dbReference>
<dbReference type="SUPFAM" id="SSF55753">
    <property type="entry name" value="Actin depolymerizing proteins"/>
    <property type="match status" value="2"/>
</dbReference>